<keyword evidence="4" id="KW-0997">Cell inner membrane</keyword>
<keyword evidence="4" id="KW-1003">Cell membrane</keyword>
<evidence type="ECO:0000256" key="4">
    <source>
        <dbReference type="ARBA" id="ARBA00022519"/>
    </source>
</evidence>
<dbReference type="EC" id="2.5.1.39" evidence="9"/>
<keyword evidence="7 10" id="KW-1133">Transmembrane helix</keyword>
<evidence type="ECO:0000256" key="9">
    <source>
        <dbReference type="ARBA" id="ARBA00034524"/>
    </source>
</evidence>
<feature type="transmembrane region" description="Helical" evidence="10">
    <location>
        <begin position="195"/>
        <end position="213"/>
    </location>
</feature>
<gene>
    <name evidence="11" type="ORF">AVDCRST_MAG79-2002</name>
</gene>
<dbReference type="CDD" id="cd13959">
    <property type="entry name" value="PT_UbiA_COQ2"/>
    <property type="match status" value="1"/>
</dbReference>
<feature type="transmembrane region" description="Helical" evidence="10">
    <location>
        <begin position="225"/>
        <end position="246"/>
    </location>
</feature>
<dbReference type="InterPro" id="IPR039653">
    <property type="entry name" value="Prenyltransferase"/>
</dbReference>
<dbReference type="AlphaFoldDB" id="A0A6J4U7G5"/>
<keyword evidence="6 10" id="KW-0812">Transmembrane</keyword>
<dbReference type="FunFam" id="1.10.357.140:FF:000008">
    <property type="entry name" value="4-hydroxybenzoate octaprenyltransferase"/>
    <property type="match status" value="1"/>
</dbReference>
<protein>
    <recommendedName>
        <fullName evidence="9">4-hydroxybenzoate polyprenyltransferase</fullName>
        <ecNumber evidence="9">2.5.1.39</ecNumber>
    </recommendedName>
</protein>
<feature type="transmembrane region" description="Helical" evidence="10">
    <location>
        <begin position="6"/>
        <end position="25"/>
    </location>
</feature>
<name>A0A6J4U7G5_9ACTN</name>
<dbReference type="PANTHER" id="PTHR11048:SF28">
    <property type="entry name" value="4-HYDROXYBENZOATE POLYPRENYLTRANSFERASE, MITOCHONDRIAL"/>
    <property type="match status" value="1"/>
</dbReference>
<dbReference type="Gene3D" id="1.20.120.1780">
    <property type="entry name" value="UbiA prenyltransferase"/>
    <property type="match status" value="1"/>
</dbReference>
<evidence type="ECO:0000256" key="3">
    <source>
        <dbReference type="ARBA" id="ARBA00005985"/>
    </source>
</evidence>
<evidence type="ECO:0000256" key="5">
    <source>
        <dbReference type="ARBA" id="ARBA00022679"/>
    </source>
</evidence>
<evidence type="ECO:0000256" key="1">
    <source>
        <dbReference type="ARBA" id="ARBA00001946"/>
    </source>
</evidence>
<feature type="transmembrane region" description="Helical" evidence="10">
    <location>
        <begin position="73"/>
        <end position="90"/>
    </location>
</feature>
<organism evidence="11">
    <name type="scientific">uncultured Thermoleophilia bacterium</name>
    <dbReference type="NCBI Taxonomy" id="1497501"/>
    <lineage>
        <taxon>Bacteria</taxon>
        <taxon>Bacillati</taxon>
        <taxon>Actinomycetota</taxon>
        <taxon>Thermoleophilia</taxon>
        <taxon>environmental samples</taxon>
    </lineage>
</organism>
<sequence length="247" mass="26244">MATLVWITVAMVGARSLAMALNRLIDAEIDARNPRTARRELPAGLLGRGQVAAFSLGSLAVFLLAVSQLAPRTWLLWPLVVVPFVVYPYLKRVTPLCHLWLGLCLGLAPVGAAVAVTDRVDAEPFLLLGVVLTWVAGFDVIYATMDLDHDRREGLHSIPADYGIATGLLAARVLHATSVVLMAGVGLAFELGPAYWLGVVACAALLAYENAIVRPHDLSRVNAAFFNVNAVIAGLYLAAVAVDLALG</sequence>
<evidence type="ECO:0000256" key="8">
    <source>
        <dbReference type="ARBA" id="ARBA00023136"/>
    </source>
</evidence>
<evidence type="ECO:0000256" key="2">
    <source>
        <dbReference type="ARBA" id="ARBA00004141"/>
    </source>
</evidence>
<keyword evidence="8 10" id="KW-0472">Membrane</keyword>
<feature type="transmembrane region" description="Helical" evidence="10">
    <location>
        <begin position="162"/>
        <end position="189"/>
    </location>
</feature>
<dbReference type="InterPro" id="IPR006371">
    <property type="entry name" value="Polyprenyltransferase_UbiA-li"/>
</dbReference>
<accession>A0A6J4U7G5</accession>
<dbReference type="FunFam" id="1.20.120.1780:FF:000001">
    <property type="entry name" value="4-hydroxybenzoate octaprenyltransferase"/>
    <property type="match status" value="1"/>
</dbReference>
<dbReference type="InterPro" id="IPR044878">
    <property type="entry name" value="UbiA_sf"/>
</dbReference>
<dbReference type="Pfam" id="PF01040">
    <property type="entry name" value="UbiA"/>
    <property type="match status" value="1"/>
</dbReference>
<dbReference type="Gene3D" id="1.10.357.140">
    <property type="entry name" value="UbiA prenyltransferase"/>
    <property type="match status" value="1"/>
</dbReference>
<dbReference type="EMBL" id="CADCWC010000301">
    <property type="protein sequence ID" value="CAA9542704.1"/>
    <property type="molecule type" value="Genomic_DNA"/>
</dbReference>
<comment type="similarity">
    <text evidence="3">Belongs to the UbiA prenyltransferase family.</text>
</comment>
<comment type="subcellular location">
    <subcellularLocation>
        <location evidence="2">Membrane</location>
        <topology evidence="2">Multi-pass membrane protein</topology>
    </subcellularLocation>
</comment>
<evidence type="ECO:0000256" key="10">
    <source>
        <dbReference type="SAM" id="Phobius"/>
    </source>
</evidence>
<dbReference type="PANTHER" id="PTHR11048">
    <property type="entry name" value="PRENYLTRANSFERASES"/>
    <property type="match status" value="1"/>
</dbReference>
<evidence type="ECO:0000256" key="7">
    <source>
        <dbReference type="ARBA" id="ARBA00022989"/>
    </source>
</evidence>
<comment type="cofactor">
    <cofactor evidence="1">
        <name>Mg(2+)</name>
        <dbReference type="ChEBI" id="CHEBI:18420"/>
    </cofactor>
</comment>
<dbReference type="NCBIfam" id="TIGR01475">
    <property type="entry name" value="ubiA_other"/>
    <property type="match status" value="1"/>
</dbReference>
<dbReference type="GO" id="GO:0008412">
    <property type="term" value="F:4-hydroxybenzoate polyprenyltransferase activity"/>
    <property type="evidence" value="ECO:0007669"/>
    <property type="project" value="UniProtKB-EC"/>
</dbReference>
<dbReference type="GO" id="GO:0006744">
    <property type="term" value="P:ubiquinone biosynthetic process"/>
    <property type="evidence" value="ECO:0007669"/>
    <property type="project" value="TreeGrafter"/>
</dbReference>
<dbReference type="InterPro" id="IPR000537">
    <property type="entry name" value="UbiA_prenyltransferase"/>
</dbReference>
<keyword evidence="5 11" id="KW-0808">Transferase</keyword>
<evidence type="ECO:0000313" key="11">
    <source>
        <dbReference type="EMBL" id="CAA9542704.1"/>
    </source>
</evidence>
<feature type="transmembrane region" description="Helical" evidence="10">
    <location>
        <begin position="122"/>
        <end position="142"/>
    </location>
</feature>
<reference evidence="11" key="1">
    <citation type="submission" date="2020-02" db="EMBL/GenBank/DDBJ databases">
        <authorList>
            <person name="Meier V. D."/>
        </authorList>
    </citation>
    <scope>NUCLEOTIDE SEQUENCE</scope>
    <source>
        <strain evidence="11">AVDCRST_MAG79</strain>
    </source>
</reference>
<evidence type="ECO:0000256" key="6">
    <source>
        <dbReference type="ARBA" id="ARBA00022692"/>
    </source>
</evidence>
<feature type="transmembrane region" description="Helical" evidence="10">
    <location>
        <begin position="45"/>
        <end position="67"/>
    </location>
</feature>
<proteinExistence type="inferred from homology"/>
<feature type="transmembrane region" description="Helical" evidence="10">
    <location>
        <begin position="97"/>
        <end position="116"/>
    </location>
</feature>
<dbReference type="GO" id="GO:0005886">
    <property type="term" value="C:plasma membrane"/>
    <property type="evidence" value="ECO:0007669"/>
    <property type="project" value="TreeGrafter"/>
</dbReference>